<dbReference type="Gene3D" id="2.60.40.10">
    <property type="entry name" value="Immunoglobulins"/>
    <property type="match status" value="1"/>
</dbReference>
<reference evidence="8" key="1">
    <citation type="submission" date="2022-11" db="EMBL/GenBank/DDBJ databases">
        <title>Centuries of genome instability and evolution in soft-shell clam transmissible cancer (bioRxiv).</title>
        <authorList>
            <person name="Hart S.F.M."/>
            <person name="Yonemitsu M.A."/>
            <person name="Giersch R.M."/>
            <person name="Beal B.F."/>
            <person name="Arriagada G."/>
            <person name="Davis B.W."/>
            <person name="Ostrander E.A."/>
            <person name="Goff S.P."/>
            <person name="Metzger M.J."/>
        </authorList>
    </citation>
    <scope>NUCLEOTIDE SEQUENCE</scope>
    <source>
        <strain evidence="8">MELC-2E11</strain>
        <tissue evidence="8">Siphon/mantle</tissue>
    </source>
</reference>
<sequence length="1865" mass="206719">MKLHGILCIIVLLTLFSYAEAGFCSEAYTCSSQCSRKERYTTSCGFLWCCRCSKYRTKYDTCYSTCYRQVCCPGYTGSDCNTPLCYGSTSCLNSNPCRGPDRCSCRTGYKLPKCEDKNECSSNNGGCAHTCTNKPGAHQCNCREGYTLAWDGRQCNDVNECSAGTSQCGHDCTNTFGSYTCSCRAGYQLASSGKTCDDVDECRQTPFPCDHQCNNTPGSYTCSCEKGYFLDTGPQTCKDVNECDTHNNKCHHICTNSKGSYQCTCRPGYLLHTDGNTCTDVDECAEGTSQCSQKCTNTPGSCTCSCQKGYILGTDTFSCINKDDCQGIACDNGGVCIDNIGGYSCSCAKGYTGMHCELDFNECSGFLNGGCEDECINTVGSFACKCSDNSTLNEDGFTCSGLTGPSVFSKYGLLRRFLPRGCSTILLAKCDEGTDVKVLLSSTSNWYRLKTNPGRIFTYGIVFVETNTIALPVSISGLEVIEGIDDFKLITGSVTRDVNDGVPFGEERPLSCWTFATTPRYVRDFLVSNSFLSSFFNNIEKALPDWLQFSPTDNEILGVNDLKTELSKGNDIQNTECRGAPLYSDRLYTVLKFSNSFALSIYGQEITLPAAVSNKKFCIIVDICQDYGGSVFLILPEESRDILDRFDMFRRLINDSGVYIRPIGVGLSLQKHINVHSKTTHLQQWNGDEIIQYPVFQEANIWLGGNFRMDSDIFRVSGMTNAFLSIPSPVNIVYSLFLEEWGFVVRLEAVGVLEFTFKTPFGKQTIRGSGIGEVNALASLGGSNPRNFCGLNANPAGVFMSLLFNVEAFLDAPLLRFIKPGVSVKAYVFLASDSKTPAHNQTLLDIEKEVLDLKRISKRFINLTRDYSARYQVLLSDHSTILLNTVITTGQKFLAIVEDVIQDEGNFDKPNLQLVLQKVTAVWRVGWKQLQNDTDEFLESIRENTRLLKHNVTHLIKEEANTIRNRVNMLLSNVTAQASMVLRKINGAGFRFKGDLDISGLKILGLEIELVYSIETLGSCGRFERAYSVLKGENAARVLAVISSEVIQIKIGRFLRIEGAGIGLAISLDSKGKFAALLRVEADFLGIKAQADLFITNQGLYLYLEGNVWNTFKAQLQISAELGNEWYQLSFGVKGSFVADADGDGSFDDGYLAALRRFTSTIADDANKRISKLQDGLTKAQRGLISAQNWLEDKKSIFRNANSKFDDAVRALERAKDKLEDAKKPFQDALSKLNEAQRNVDRLCRIKDCKKICIPGIKCKICHKRVWGVKIPYPCCKFTSCMISFPDPICLTLNLLCRAVRAIAYLALEVAKVFVRIPMLALDAAKVVVSAAQFIVDKSRVVLDIAIAALDLAKLGLEATKGILEGAKLALEAVKQVVKLGVAALNMIIKYGLESIVDVRNCGFEVTLSSRNIAVFDVHCDVNVFKTGFRTIKIRINFNDIFQSLWYAAKATISAILDSIGNIFGRRRREIEFDSLNVLYKHYRKTRDTHVNASETLYNETIDIIADTLGFTTNETDSEYDIRTEIFRQNCKTFKNIHTFLLDTIFALHDMANETASTLINASIVQDDLGLKDKQALGNASLTDLGIDPNVAEAEFNISLTELTETIDSAKANLTSDTYLSDVERFSGDAAAMLQNQTDDANSLEMVNYWVVAMENVTSAHFSADTCVSFLDCAHYAVASLYEIVLPSTDIPYKNQSIQRISAFEDIFLTLTNNYSLKILEVYEMSLGLLDHLDAINKSNVFCSTSPTTMYPLENQTVVAGQTCLLICNATGSPPPTFIWFKDYEQITNSSAHMIFTIRNVTYSDEGSYHCVASNLVASLIMPEAYVSVTEKEDIIDKTTTEGWCQIRLKCLKQLERDTHRVSKY</sequence>
<dbReference type="SUPFAM" id="SSF57184">
    <property type="entry name" value="Growth factor receptor domain"/>
    <property type="match status" value="3"/>
</dbReference>
<dbReference type="SMART" id="SM00179">
    <property type="entry name" value="EGF_CA"/>
    <property type="match status" value="7"/>
</dbReference>
<dbReference type="SUPFAM" id="SSF48726">
    <property type="entry name" value="Immunoglobulin"/>
    <property type="match status" value="1"/>
</dbReference>
<dbReference type="InterPro" id="IPR007110">
    <property type="entry name" value="Ig-like_dom"/>
</dbReference>
<dbReference type="InterPro" id="IPR000152">
    <property type="entry name" value="EGF-type_Asp/Asn_hydroxyl_site"/>
</dbReference>
<dbReference type="PROSITE" id="PS50026">
    <property type="entry name" value="EGF_3"/>
    <property type="match status" value="5"/>
</dbReference>
<keyword evidence="1 4" id="KW-0245">EGF-like domain</keyword>
<name>A0ABY7G2H6_MYAAR</name>
<feature type="signal peptide" evidence="5">
    <location>
        <begin position="1"/>
        <end position="21"/>
    </location>
</feature>
<dbReference type="InterPro" id="IPR049883">
    <property type="entry name" value="NOTCH1_EGF-like"/>
</dbReference>
<accession>A0ABY7G2H6</accession>
<evidence type="ECO:0000313" key="9">
    <source>
        <dbReference type="Proteomes" id="UP001164746"/>
    </source>
</evidence>
<feature type="domain" description="EGF-like" evidence="6">
    <location>
        <begin position="157"/>
        <end position="197"/>
    </location>
</feature>
<feature type="domain" description="EGF-like" evidence="6">
    <location>
        <begin position="239"/>
        <end position="279"/>
    </location>
</feature>
<keyword evidence="2" id="KW-0677">Repeat</keyword>
<dbReference type="Pfam" id="PF14670">
    <property type="entry name" value="FXa_inhibition"/>
    <property type="match status" value="1"/>
</dbReference>
<keyword evidence="9" id="KW-1185">Reference proteome</keyword>
<evidence type="ECO:0000256" key="5">
    <source>
        <dbReference type="SAM" id="SignalP"/>
    </source>
</evidence>
<dbReference type="Gene3D" id="2.10.25.10">
    <property type="entry name" value="Laminin"/>
    <property type="match status" value="7"/>
</dbReference>
<feature type="domain" description="Ig-like" evidence="7">
    <location>
        <begin position="1747"/>
        <end position="1828"/>
    </location>
</feature>
<evidence type="ECO:0000256" key="1">
    <source>
        <dbReference type="ARBA" id="ARBA00022536"/>
    </source>
</evidence>
<keyword evidence="5" id="KW-0732">Signal</keyword>
<dbReference type="Proteomes" id="UP001164746">
    <property type="component" value="Chromosome 15"/>
</dbReference>
<dbReference type="InterPro" id="IPR050751">
    <property type="entry name" value="ECM_structural_protein"/>
</dbReference>
<dbReference type="SMART" id="SM00408">
    <property type="entry name" value="IGc2"/>
    <property type="match status" value="1"/>
</dbReference>
<dbReference type="InterPro" id="IPR001881">
    <property type="entry name" value="EGF-like_Ca-bd_dom"/>
</dbReference>
<evidence type="ECO:0000259" key="7">
    <source>
        <dbReference type="PROSITE" id="PS50835"/>
    </source>
</evidence>
<dbReference type="PROSITE" id="PS01187">
    <property type="entry name" value="EGF_CA"/>
    <property type="match status" value="2"/>
</dbReference>
<feature type="domain" description="EGF-like" evidence="6">
    <location>
        <begin position="198"/>
        <end position="238"/>
    </location>
</feature>
<dbReference type="PANTHER" id="PTHR24034">
    <property type="entry name" value="EGF-LIKE DOMAIN-CONTAINING PROTEIN"/>
    <property type="match status" value="1"/>
</dbReference>
<dbReference type="Pfam" id="PF00008">
    <property type="entry name" value="EGF"/>
    <property type="match status" value="1"/>
</dbReference>
<evidence type="ECO:0000313" key="8">
    <source>
        <dbReference type="EMBL" id="WAR28425.1"/>
    </source>
</evidence>
<dbReference type="PROSITE" id="PS00010">
    <property type="entry name" value="ASX_HYDROXYL"/>
    <property type="match status" value="4"/>
</dbReference>
<dbReference type="Pfam" id="PF13927">
    <property type="entry name" value="Ig_3"/>
    <property type="match status" value="1"/>
</dbReference>
<protein>
    <submittedName>
        <fullName evidence="8">MATN2-like protein</fullName>
    </submittedName>
</protein>
<dbReference type="Gene3D" id="1.20.120.330">
    <property type="entry name" value="Nucleotidyltransferases domain 2"/>
    <property type="match status" value="1"/>
</dbReference>
<proteinExistence type="predicted"/>
<dbReference type="InterPro" id="IPR018097">
    <property type="entry name" value="EGF_Ca-bd_CS"/>
</dbReference>
<dbReference type="Pfam" id="PF07645">
    <property type="entry name" value="EGF_CA"/>
    <property type="match status" value="1"/>
</dbReference>
<evidence type="ECO:0000256" key="4">
    <source>
        <dbReference type="PROSITE-ProRule" id="PRU00076"/>
    </source>
</evidence>
<dbReference type="PROSITE" id="PS01186">
    <property type="entry name" value="EGF_2"/>
    <property type="match status" value="6"/>
</dbReference>
<dbReference type="PANTHER" id="PTHR24034:SF204">
    <property type="entry name" value="ADHESION G PROTEIN-COUPLED RECEPTOR E1"/>
    <property type="match status" value="1"/>
</dbReference>
<organism evidence="8 9">
    <name type="scientific">Mya arenaria</name>
    <name type="common">Soft-shell clam</name>
    <dbReference type="NCBI Taxonomy" id="6604"/>
    <lineage>
        <taxon>Eukaryota</taxon>
        <taxon>Metazoa</taxon>
        <taxon>Spiralia</taxon>
        <taxon>Lophotrochozoa</taxon>
        <taxon>Mollusca</taxon>
        <taxon>Bivalvia</taxon>
        <taxon>Autobranchia</taxon>
        <taxon>Heteroconchia</taxon>
        <taxon>Euheterodonta</taxon>
        <taxon>Imparidentia</taxon>
        <taxon>Neoheterodontei</taxon>
        <taxon>Myida</taxon>
        <taxon>Myoidea</taxon>
        <taxon>Myidae</taxon>
        <taxon>Mya</taxon>
    </lineage>
</organism>
<dbReference type="PROSITE" id="PS00022">
    <property type="entry name" value="EGF_1"/>
    <property type="match status" value="1"/>
</dbReference>
<evidence type="ECO:0000259" key="6">
    <source>
        <dbReference type="PROSITE" id="PS50026"/>
    </source>
</evidence>
<feature type="domain" description="EGF-like" evidence="6">
    <location>
        <begin position="116"/>
        <end position="156"/>
    </location>
</feature>
<dbReference type="SMART" id="SM00181">
    <property type="entry name" value="EGF"/>
    <property type="match status" value="8"/>
</dbReference>
<dbReference type="EMBL" id="CP111026">
    <property type="protein sequence ID" value="WAR28425.1"/>
    <property type="molecule type" value="Genomic_DNA"/>
</dbReference>
<dbReference type="InterPro" id="IPR026823">
    <property type="entry name" value="cEGF"/>
</dbReference>
<dbReference type="InterPro" id="IPR009030">
    <property type="entry name" value="Growth_fac_rcpt_cys_sf"/>
</dbReference>
<feature type="disulfide bond" evidence="4">
    <location>
        <begin position="347"/>
        <end position="356"/>
    </location>
</feature>
<dbReference type="InterPro" id="IPR003599">
    <property type="entry name" value="Ig_sub"/>
</dbReference>
<dbReference type="SMART" id="SM00409">
    <property type="entry name" value="IG"/>
    <property type="match status" value="1"/>
</dbReference>
<feature type="domain" description="EGF-like" evidence="6">
    <location>
        <begin position="321"/>
        <end position="357"/>
    </location>
</feature>
<dbReference type="InterPro" id="IPR013783">
    <property type="entry name" value="Ig-like_fold"/>
</dbReference>
<dbReference type="InterPro" id="IPR000742">
    <property type="entry name" value="EGF"/>
</dbReference>
<evidence type="ECO:0000256" key="3">
    <source>
        <dbReference type="ARBA" id="ARBA00023157"/>
    </source>
</evidence>
<evidence type="ECO:0000256" key="2">
    <source>
        <dbReference type="ARBA" id="ARBA00022737"/>
    </source>
</evidence>
<dbReference type="PROSITE" id="PS50835">
    <property type="entry name" value="IG_LIKE"/>
    <property type="match status" value="1"/>
</dbReference>
<dbReference type="InterPro" id="IPR003598">
    <property type="entry name" value="Ig_sub2"/>
</dbReference>
<feature type="chain" id="PRO_5046998299" evidence="5">
    <location>
        <begin position="22"/>
        <end position="1865"/>
    </location>
</feature>
<gene>
    <name evidence="8" type="ORF">MAR_014129</name>
</gene>
<dbReference type="CDD" id="cd00054">
    <property type="entry name" value="EGF_CA"/>
    <property type="match status" value="4"/>
</dbReference>
<comment type="caution">
    <text evidence="4">Lacks conserved residue(s) required for the propagation of feature annotation.</text>
</comment>
<keyword evidence="3 4" id="KW-1015">Disulfide bond</keyword>
<dbReference type="Pfam" id="PF12662">
    <property type="entry name" value="cEGF"/>
    <property type="match status" value="3"/>
</dbReference>
<dbReference type="InterPro" id="IPR036179">
    <property type="entry name" value="Ig-like_dom_sf"/>
</dbReference>